<name>A0A381XTI7_9ZZZZ</name>
<dbReference type="InterPro" id="IPR027417">
    <property type="entry name" value="P-loop_NTPase"/>
</dbReference>
<dbReference type="EMBL" id="UINC01016244">
    <property type="protein sequence ID" value="SVA67782.1"/>
    <property type="molecule type" value="Genomic_DNA"/>
</dbReference>
<evidence type="ECO:0008006" key="2">
    <source>
        <dbReference type="Google" id="ProtNLM"/>
    </source>
</evidence>
<feature type="non-terminal residue" evidence="1">
    <location>
        <position position="1"/>
    </location>
</feature>
<dbReference type="Gene3D" id="3.40.50.300">
    <property type="entry name" value="P-loop containing nucleotide triphosphate hydrolases"/>
    <property type="match status" value="1"/>
</dbReference>
<proteinExistence type="predicted"/>
<protein>
    <recommendedName>
        <fullName evidence="2">Dephospho-CoA kinase</fullName>
    </recommendedName>
</protein>
<evidence type="ECO:0000313" key="1">
    <source>
        <dbReference type="EMBL" id="SVA67782.1"/>
    </source>
</evidence>
<dbReference type="SUPFAM" id="SSF52540">
    <property type="entry name" value="P-loop containing nucleoside triphosphate hydrolases"/>
    <property type="match status" value="1"/>
</dbReference>
<reference evidence="1" key="1">
    <citation type="submission" date="2018-05" db="EMBL/GenBank/DDBJ databases">
        <authorList>
            <person name="Lanie J.A."/>
            <person name="Ng W.-L."/>
            <person name="Kazmierczak K.M."/>
            <person name="Andrzejewski T.M."/>
            <person name="Davidsen T.M."/>
            <person name="Wayne K.J."/>
            <person name="Tettelin H."/>
            <person name="Glass J.I."/>
            <person name="Rusch D."/>
            <person name="Podicherti R."/>
            <person name="Tsui H.-C.T."/>
            <person name="Winkler M.E."/>
        </authorList>
    </citation>
    <scope>NUCLEOTIDE SEQUENCE</scope>
</reference>
<dbReference type="AlphaFoldDB" id="A0A381XTI7"/>
<accession>A0A381XTI7</accession>
<organism evidence="1">
    <name type="scientific">marine metagenome</name>
    <dbReference type="NCBI Taxonomy" id="408172"/>
    <lineage>
        <taxon>unclassified sequences</taxon>
        <taxon>metagenomes</taxon>
        <taxon>ecological metagenomes</taxon>
    </lineage>
</organism>
<sequence length="208" mass="23460">KSWVSAKTLSGAGMKVINSDSAFERLLAKERMSLDFKGYSEKELIRRDEIRAKAKRMTALSLGAAIEGRLGLILDSTARNVPRIESENAHMRGIGYDTFMVFVNTTLEVAMARNNERPRKLPDAIVIQNHKEVQGNIGKLQNMFSASNFVIIDNNKVREDVNAKVYKAVRKLVNRDPQSKVAKDWVARELAKKSGKAGFWSRFKSKFV</sequence>
<gene>
    <name evidence="1" type="ORF">METZ01_LOCUS120636</name>
</gene>